<proteinExistence type="predicted"/>
<accession>A0A0F9SJL5</accession>
<reference evidence="1" key="1">
    <citation type="journal article" date="2015" name="Nature">
        <title>Complex archaea that bridge the gap between prokaryotes and eukaryotes.</title>
        <authorList>
            <person name="Spang A."/>
            <person name="Saw J.H."/>
            <person name="Jorgensen S.L."/>
            <person name="Zaremba-Niedzwiedzka K."/>
            <person name="Martijn J."/>
            <person name="Lind A.E."/>
            <person name="van Eijk R."/>
            <person name="Schleper C."/>
            <person name="Guy L."/>
            <person name="Ettema T.J."/>
        </authorList>
    </citation>
    <scope>NUCLEOTIDE SEQUENCE</scope>
</reference>
<dbReference type="AlphaFoldDB" id="A0A0F9SJL5"/>
<name>A0A0F9SJL5_9ZZZZ</name>
<organism evidence="1">
    <name type="scientific">marine sediment metagenome</name>
    <dbReference type="NCBI Taxonomy" id="412755"/>
    <lineage>
        <taxon>unclassified sequences</taxon>
        <taxon>metagenomes</taxon>
        <taxon>ecological metagenomes</taxon>
    </lineage>
</organism>
<dbReference type="EMBL" id="LAZR01000622">
    <property type="protein sequence ID" value="KKN62512.1"/>
    <property type="molecule type" value="Genomic_DNA"/>
</dbReference>
<sequence>MAVEYEQRSAAGMTGAEQTAAITQLRTSIISEEERQWIKEGRVFQGFEGVLTSEATFAPTNLVRQSPAFMIRVPASIVIIPIMSLCVFEATTAVLQILVSCCNNDPGVSNMTALTPVNVNTRSSGVSSQVLAYATNAGNTGTAPAGVADLYREYHQADLDAITTTAPTPAYIYNPSGGKGQECVIGDNSNVNAFLYYMVAGTAGASTGFSIHTWAEFTYAEYYGS</sequence>
<comment type="caution">
    <text evidence="1">The sequence shown here is derived from an EMBL/GenBank/DDBJ whole genome shotgun (WGS) entry which is preliminary data.</text>
</comment>
<evidence type="ECO:0000313" key="1">
    <source>
        <dbReference type="EMBL" id="KKN62512.1"/>
    </source>
</evidence>
<gene>
    <name evidence="1" type="ORF">LCGC14_0511280</name>
</gene>
<protein>
    <submittedName>
        <fullName evidence="1">Uncharacterized protein</fullName>
    </submittedName>
</protein>